<dbReference type="RefSeq" id="WP_049952642.1">
    <property type="nucleotide sequence ID" value="NZ_CP007055.1"/>
</dbReference>
<dbReference type="GeneID" id="25145128"/>
<dbReference type="AlphaFoldDB" id="W0JV47"/>
<name>W0JV47_9EURY</name>
<organism evidence="2 3">
    <name type="scientific">Halostagnicola larsenii XH-48</name>
    <dbReference type="NCBI Taxonomy" id="797299"/>
    <lineage>
        <taxon>Archaea</taxon>
        <taxon>Methanobacteriati</taxon>
        <taxon>Methanobacteriota</taxon>
        <taxon>Stenosarchaea group</taxon>
        <taxon>Halobacteria</taxon>
        <taxon>Halobacteriales</taxon>
        <taxon>Natrialbaceae</taxon>
        <taxon>Halostagnicola</taxon>
    </lineage>
</organism>
<dbReference type="PROSITE" id="PS51318">
    <property type="entry name" value="TAT"/>
    <property type="match status" value="1"/>
</dbReference>
<dbReference type="KEGG" id="hlr:HALLA_11775"/>
<keyword evidence="3" id="KW-1185">Reference proteome</keyword>
<feature type="region of interest" description="Disordered" evidence="1">
    <location>
        <begin position="22"/>
        <end position="45"/>
    </location>
</feature>
<evidence type="ECO:0000313" key="2">
    <source>
        <dbReference type="EMBL" id="AHG00913.1"/>
    </source>
</evidence>
<proteinExistence type="predicted"/>
<evidence type="ECO:0000256" key="1">
    <source>
        <dbReference type="SAM" id="MobiDB-lite"/>
    </source>
</evidence>
<gene>
    <name evidence="2" type="ORF">HALLA_11775</name>
</gene>
<dbReference type="HOGENOM" id="CLU_941999_0_0_2"/>
<sequence>MDLTRRAVLAVSSAMGLTALAGCSSESDADDGPPTESTSNETEDAAVTKRIVLGDVENDEITNIDADWYIEDGKLVLEVPQSGEHEMRDVDLTGLSSVGAEEENLKDPVTGDNATTTYREQEGIQPETYTSRAPPTPNSDSGLVSRDYQSADGPQLITSSNVNHLVEPGTTEYTFTNTSYESVLHESIYYPFVGNADAGPAYLAFGGIISNDTDGESVFVQLDRDPGSQGLGTLEIEITANSGTDFMTPFIPLTLEDYDDGEWNENDLGWVRAQVRVSGGTGHLHRLSGIQVWGY</sequence>
<reference evidence="2 3" key="1">
    <citation type="submission" date="2014-01" db="EMBL/GenBank/DDBJ databases">
        <authorList>
            <consortium name="DOE Joint Genome Institute"/>
            <person name="Anderson I."/>
            <person name="Huntemann M."/>
            <person name="Han J."/>
            <person name="Chen A."/>
            <person name="Kyrpides N."/>
            <person name="Mavromatis K."/>
            <person name="Markowitz V."/>
            <person name="Palaniappan K."/>
            <person name="Ivanova N."/>
            <person name="Schaumberg A."/>
            <person name="Pati A."/>
            <person name="Liolios K."/>
            <person name="Nordberg H.P."/>
            <person name="Cantor M.N."/>
            <person name="Hua S.X."/>
            <person name="Woyke T."/>
        </authorList>
    </citation>
    <scope>NUCLEOTIDE SEQUENCE [LARGE SCALE GENOMIC DNA]</scope>
    <source>
        <strain evidence="2 3">XH-48</strain>
    </source>
</reference>
<feature type="region of interest" description="Disordered" evidence="1">
    <location>
        <begin position="99"/>
        <end position="144"/>
    </location>
</feature>
<dbReference type="PROSITE" id="PS51257">
    <property type="entry name" value="PROKAR_LIPOPROTEIN"/>
    <property type="match status" value="1"/>
</dbReference>
<dbReference type="STRING" id="797299.HALLA_11775"/>
<dbReference type="Proteomes" id="UP000019024">
    <property type="component" value="Chromosome"/>
</dbReference>
<dbReference type="InterPro" id="IPR006311">
    <property type="entry name" value="TAT_signal"/>
</dbReference>
<evidence type="ECO:0000313" key="3">
    <source>
        <dbReference type="Proteomes" id="UP000019024"/>
    </source>
</evidence>
<accession>W0JV47</accession>
<dbReference type="EMBL" id="CP007055">
    <property type="protein sequence ID" value="AHG00913.1"/>
    <property type="molecule type" value="Genomic_DNA"/>
</dbReference>
<feature type="compositionally biased region" description="Polar residues" evidence="1">
    <location>
        <begin position="127"/>
        <end position="142"/>
    </location>
</feature>
<protein>
    <submittedName>
        <fullName evidence="2">Uncharacterized protein</fullName>
    </submittedName>
</protein>